<gene>
    <name evidence="1" type="ORF">ABT39_MTgene2850</name>
</gene>
<sequence length="56" mass="6350">MNKINRAGHLCPMNASTLLSRKAGQITLPYLCPMNALGRQANERFYRPNERYKAGL</sequence>
<protein>
    <submittedName>
        <fullName evidence="1">Uncharacterized protein</fullName>
    </submittedName>
</protein>
<organism evidence="1">
    <name type="scientific">Picea glauca</name>
    <name type="common">White spruce</name>
    <name type="synonym">Pinus glauca</name>
    <dbReference type="NCBI Taxonomy" id="3330"/>
    <lineage>
        <taxon>Eukaryota</taxon>
        <taxon>Viridiplantae</taxon>
        <taxon>Streptophyta</taxon>
        <taxon>Embryophyta</taxon>
        <taxon>Tracheophyta</taxon>
        <taxon>Spermatophyta</taxon>
        <taxon>Pinopsida</taxon>
        <taxon>Pinidae</taxon>
        <taxon>Conifers I</taxon>
        <taxon>Pinales</taxon>
        <taxon>Pinaceae</taxon>
        <taxon>Picea</taxon>
    </lineage>
</organism>
<reference evidence="1" key="1">
    <citation type="journal article" date="2015" name="Genome Biol. Evol.">
        <title>Organellar Genomes of White Spruce (Picea glauca): Assembly and Annotation.</title>
        <authorList>
            <person name="Jackman S.D."/>
            <person name="Warren R.L."/>
            <person name="Gibb E.A."/>
            <person name="Vandervalk B.P."/>
            <person name="Mohamadi H."/>
            <person name="Chu J."/>
            <person name="Raymond A."/>
            <person name="Pleasance S."/>
            <person name="Coope R."/>
            <person name="Wildung M.R."/>
            <person name="Ritland C.E."/>
            <person name="Bousquet J."/>
            <person name="Jones S.J."/>
            <person name="Bohlmann J."/>
            <person name="Birol I."/>
        </authorList>
    </citation>
    <scope>NUCLEOTIDE SEQUENCE [LARGE SCALE GENOMIC DNA]</scope>
    <source>
        <tissue evidence="1">Flushing bud</tissue>
    </source>
</reference>
<evidence type="ECO:0000313" key="1">
    <source>
        <dbReference type="EMBL" id="KUM49625.1"/>
    </source>
</evidence>
<comment type="caution">
    <text evidence="1">The sequence shown here is derived from an EMBL/GenBank/DDBJ whole genome shotgun (WGS) entry which is preliminary data.</text>
</comment>
<name>A0A117NI96_PICGL</name>
<proteinExistence type="predicted"/>
<keyword evidence="1" id="KW-0496">Mitochondrion</keyword>
<accession>A0A117NI96</accession>
<dbReference type="EMBL" id="LKAM01000002">
    <property type="protein sequence ID" value="KUM49625.1"/>
    <property type="molecule type" value="Genomic_DNA"/>
</dbReference>
<geneLocation type="mitochondrion" evidence="1"/>
<dbReference type="AlphaFoldDB" id="A0A117NI96"/>